<organism evidence="3 4">
    <name type="scientific">Heligmosomoides polygyrus</name>
    <name type="common">Parasitic roundworm</name>
    <dbReference type="NCBI Taxonomy" id="6339"/>
    <lineage>
        <taxon>Eukaryota</taxon>
        <taxon>Metazoa</taxon>
        <taxon>Ecdysozoa</taxon>
        <taxon>Nematoda</taxon>
        <taxon>Chromadorea</taxon>
        <taxon>Rhabditida</taxon>
        <taxon>Rhabditina</taxon>
        <taxon>Rhabditomorpha</taxon>
        <taxon>Strongyloidea</taxon>
        <taxon>Heligmosomidae</taxon>
        <taxon>Heligmosomoides</taxon>
    </lineage>
</organism>
<keyword evidence="3" id="KW-1185">Reference proteome</keyword>
<reference evidence="4" key="1">
    <citation type="submission" date="2019-09" db="UniProtKB">
        <authorList>
            <consortium name="WormBaseParasite"/>
        </authorList>
    </citation>
    <scope>IDENTIFICATION</scope>
</reference>
<proteinExistence type="predicted"/>
<dbReference type="AlphaFoldDB" id="A0A183GSS0"/>
<accession>A0A183GSS0</accession>
<feature type="transmembrane region" description="Helical" evidence="2">
    <location>
        <begin position="419"/>
        <end position="439"/>
    </location>
</feature>
<keyword evidence="1" id="KW-0175">Coiled coil</keyword>
<evidence type="ECO:0000313" key="4">
    <source>
        <dbReference type="WBParaSite" id="HPBE_0002574001-mRNA-1"/>
    </source>
</evidence>
<dbReference type="Proteomes" id="UP000050761">
    <property type="component" value="Unassembled WGS sequence"/>
</dbReference>
<evidence type="ECO:0000256" key="1">
    <source>
        <dbReference type="SAM" id="Coils"/>
    </source>
</evidence>
<sequence length="442" mass="49908">LRDDNVRLERELCLSHEQLECAKSELAALRLSIEHSDAAALKARNDNQRCEFGTTEVGLLAAFALCLRAEGGLKLAGNRRDGRAVVVQWVEEWRGQMERLMEQLERALFEKEQTLAMAGEGREAATRVIALERSIAVLKSEHAERMKQALEDLEASEHKLRVLKDSAEQDRNQREEAVGKMESLRSRFELAAQEIESLTRSIEEVRHLESALEKSRTEQTALYEELTSQRSLLDRVLAEKDALLDQLTALNGQLDERTNRLRQVGEAKMDTTLRIVELESQVAALLRERDGVAGESEFNRASCNELTANISGPGAESAKQVAVQIEGNIRPGEVERLRLDLQKAQERIAELEEFEGSVGDNHVLNADTSRSSDRLEGSEWPYQFISASTPFPSLVTLLSRRFSAFRHRPARALMPYFRLAMAAYSILLHIMLIHCWFFAVCP</sequence>
<evidence type="ECO:0000256" key="2">
    <source>
        <dbReference type="SAM" id="Phobius"/>
    </source>
</evidence>
<keyword evidence="2" id="KW-0812">Transmembrane</keyword>
<keyword evidence="2" id="KW-0472">Membrane</keyword>
<name>A0A183GSS0_HELPZ</name>
<protein>
    <submittedName>
        <fullName evidence="4">Golgin-84</fullName>
    </submittedName>
</protein>
<feature type="coiled-coil region" evidence="1">
    <location>
        <begin position="90"/>
        <end position="288"/>
    </location>
</feature>
<keyword evidence="2" id="KW-1133">Transmembrane helix</keyword>
<evidence type="ECO:0000313" key="3">
    <source>
        <dbReference type="Proteomes" id="UP000050761"/>
    </source>
</evidence>
<dbReference type="WBParaSite" id="HPBE_0002574001-mRNA-1">
    <property type="protein sequence ID" value="HPBE_0002574001-mRNA-1"/>
    <property type="gene ID" value="HPBE_0002574001"/>
</dbReference>